<dbReference type="PANTHER" id="PTHR33223">
    <property type="entry name" value="CCHC-TYPE DOMAIN-CONTAINING PROTEIN"/>
    <property type="match status" value="1"/>
</dbReference>
<feature type="domain" description="Retrotransposon gag" evidence="2">
    <location>
        <begin position="137"/>
        <end position="226"/>
    </location>
</feature>
<organism evidence="3 4">
    <name type="scientific">Centaurea solstitialis</name>
    <name type="common">yellow star-thistle</name>
    <dbReference type="NCBI Taxonomy" id="347529"/>
    <lineage>
        <taxon>Eukaryota</taxon>
        <taxon>Viridiplantae</taxon>
        <taxon>Streptophyta</taxon>
        <taxon>Embryophyta</taxon>
        <taxon>Tracheophyta</taxon>
        <taxon>Spermatophyta</taxon>
        <taxon>Magnoliopsida</taxon>
        <taxon>eudicotyledons</taxon>
        <taxon>Gunneridae</taxon>
        <taxon>Pentapetalae</taxon>
        <taxon>asterids</taxon>
        <taxon>campanulids</taxon>
        <taxon>Asterales</taxon>
        <taxon>Asteraceae</taxon>
        <taxon>Carduoideae</taxon>
        <taxon>Cardueae</taxon>
        <taxon>Centaureinae</taxon>
        <taxon>Centaurea</taxon>
    </lineage>
</organism>
<dbReference type="AlphaFoldDB" id="A0AA38TPA5"/>
<sequence>MPPRRETPPLEETLANLADSLQQLLTATNTSANRLDTLTHAISKQSDTLASQIAKQTETTSNLVNTLVKPDLDAASSSATPTRPPPLQPPPNNTSQTIKPPKIHLPTFDGTDPLDWLFQADKYFSFYTIPDNEKVALAVFYFKGDTLSWYKHLANNQLLGSWTDFSRALELRFGPSSFANHQATLFKLKQLTTVSAYQSDFEHISNCVIGLFADALLNCFLSGLRPDIQAELSLHNPRSLHNAYGHAKR</sequence>
<feature type="region of interest" description="Disordered" evidence="1">
    <location>
        <begin position="74"/>
        <end position="99"/>
    </location>
</feature>
<evidence type="ECO:0000313" key="3">
    <source>
        <dbReference type="EMBL" id="KAJ9564494.1"/>
    </source>
</evidence>
<dbReference type="EMBL" id="JARYMX010000001">
    <property type="protein sequence ID" value="KAJ9564494.1"/>
    <property type="molecule type" value="Genomic_DNA"/>
</dbReference>
<proteinExistence type="predicted"/>
<protein>
    <recommendedName>
        <fullName evidence="2">Retrotransposon gag domain-containing protein</fullName>
    </recommendedName>
</protein>
<feature type="compositionally biased region" description="Pro residues" evidence="1">
    <location>
        <begin position="82"/>
        <end position="92"/>
    </location>
</feature>
<accession>A0AA38TPA5</accession>
<dbReference type="Pfam" id="PF03732">
    <property type="entry name" value="Retrotrans_gag"/>
    <property type="match status" value="1"/>
</dbReference>
<evidence type="ECO:0000313" key="4">
    <source>
        <dbReference type="Proteomes" id="UP001172457"/>
    </source>
</evidence>
<keyword evidence="4" id="KW-1185">Reference proteome</keyword>
<gene>
    <name evidence="3" type="ORF">OSB04_000460</name>
</gene>
<dbReference type="PANTHER" id="PTHR33223:SF6">
    <property type="entry name" value="CCHC-TYPE DOMAIN-CONTAINING PROTEIN"/>
    <property type="match status" value="1"/>
</dbReference>
<evidence type="ECO:0000259" key="2">
    <source>
        <dbReference type="Pfam" id="PF03732"/>
    </source>
</evidence>
<reference evidence="3" key="1">
    <citation type="submission" date="2023-03" db="EMBL/GenBank/DDBJ databases">
        <title>Chromosome-scale reference genome and RAD-based genetic map of yellow starthistle (Centaurea solstitialis) reveal putative structural variation and QTLs associated with invader traits.</title>
        <authorList>
            <person name="Reatini B."/>
            <person name="Cang F.A."/>
            <person name="Jiang Q."/>
            <person name="Mckibben M.T.W."/>
            <person name="Barker M.S."/>
            <person name="Rieseberg L.H."/>
            <person name="Dlugosch K.M."/>
        </authorList>
    </citation>
    <scope>NUCLEOTIDE SEQUENCE</scope>
    <source>
        <strain evidence="3">CAN-66</strain>
        <tissue evidence="3">Leaf</tissue>
    </source>
</reference>
<dbReference type="InterPro" id="IPR005162">
    <property type="entry name" value="Retrotrans_gag_dom"/>
</dbReference>
<evidence type="ECO:0000256" key="1">
    <source>
        <dbReference type="SAM" id="MobiDB-lite"/>
    </source>
</evidence>
<dbReference type="Proteomes" id="UP001172457">
    <property type="component" value="Chromosome 1"/>
</dbReference>
<comment type="caution">
    <text evidence="3">The sequence shown here is derived from an EMBL/GenBank/DDBJ whole genome shotgun (WGS) entry which is preliminary data.</text>
</comment>
<name>A0AA38TPA5_9ASTR</name>